<evidence type="ECO:0000313" key="1">
    <source>
        <dbReference type="EMBL" id="MDS3860192.1"/>
    </source>
</evidence>
<protein>
    <submittedName>
        <fullName evidence="1">Uncharacterized protein</fullName>
    </submittedName>
</protein>
<dbReference type="AlphaFoldDB" id="A0AAE4FRY7"/>
<reference evidence="2" key="1">
    <citation type="submission" date="2023-07" db="EMBL/GenBank/DDBJ databases">
        <authorList>
            <person name="Luz R."/>
            <person name="Cordeiro R."/>
            <person name="Fonseca A."/>
            <person name="Goncalves V."/>
        </authorList>
    </citation>
    <scope>NUCLEOTIDE SEQUENCE [LARGE SCALE GENOMIC DNA]</scope>
    <source>
        <strain evidence="2">BACA0444</strain>
    </source>
</reference>
<gene>
    <name evidence="1" type="ORF">RIF25_05175</name>
</gene>
<keyword evidence="2" id="KW-1185">Reference proteome</keyword>
<dbReference type="Proteomes" id="UP001268256">
    <property type="component" value="Unassembled WGS sequence"/>
</dbReference>
<evidence type="ECO:0000313" key="2">
    <source>
        <dbReference type="Proteomes" id="UP001268256"/>
    </source>
</evidence>
<accession>A0AAE4FRY7</accession>
<comment type="caution">
    <text evidence="1">The sequence shown here is derived from an EMBL/GenBank/DDBJ whole genome shotgun (WGS) entry which is preliminary data.</text>
</comment>
<sequence>MSRQPTNTLFHDKTLTTAIRAFTFPAGLSERQGKVLQWIDTLKSGTLDQVKETSLHGSFLADIFQAILGYRSVIQGSGQAWD</sequence>
<proteinExistence type="predicted"/>
<organism evidence="1 2">
    <name type="scientific">Pseudocalidococcus azoricus BACA0444</name>
    <dbReference type="NCBI Taxonomy" id="2918990"/>
    <lineage>
        <taxon>Bacteria</taxon>
        <taxon>Bacillati</taxon>
        <taxon>Cyanobacteriota</taxon>
        <taxon>Cyanophyceae</taxon>
        <taxon>Acaryochloridales</taxon>
        <taxon>Thermosynechococcaceae</taxon>
        <taxon>Pseudocalidococcus</taxon>
        <taxon>Pseudocalidococcus azoricus</taxon>
    </lineage>
</organism>
<dbReference type="EMBL" id="JAVMIP010000003">
    <property type="protein sequence ID" value="MDS3860192.1"/>
    <property type="molecule type" value="Genomic_DNA"/>
</dbReference>
<name>A0AAE4FRY7_9CYAN</name>
<dbReference type="RefSeq" id="WP_322877476.1">
    <property type="nucleotide sequence ID" value="NZ_JAVMIP010000003.1"/>
</dbReference>